<keyword evidence="3" id="KW-0378">Hydrolase</keyword>
<gene>
    <name evidence="7" type="ORF">GCM10010387_18660</name>
</gene>
<comment type="caution">
    <text evidence="7">The sequence shown here is derived from an EMBL/GenBank/DDBJ whole genome shotgun (WGS) entry which is preliminary data.</text>
</comment>
<evidence type="ECO:0008006" key="9">
    <source>
        <dbReference type="Google" id="ProtNLM"/>
    </source>
</evidence>
<dbReference type="Proteomes" id="UP000630936">
    <property type="component" value="Unassembled WGS sequence"/>
</dbReference>
<evidence type="ECO:0000256" key="5">
    <source>
        <dbReference type="SAM" id="MobiDB-lite"/>
    </source>
</evidence>
<protein>
    <recommendedName>
        <fullName evidence="9">Integrin-like protein</fullName>
    </recommendedName>
</protein>
<dbReference type="PANTHER" id="PTHR23221:SF7">
    <property type="entry name" value="PHOSPHATIDYLINOSITOL-GLYCAN-SPECIFIC PHOSPHOLIPASE D"/>
    <property type="match status" value="1"/>
</dbReference>
<sequence length="495" mass="51328">MNTRSAARGLGLLTAIAAISTLTAPVAFAAPTPVPAAPSATKKLPAQPKDDFNGDGYADLAVGSPQGSVGQEGAAGYVSVVYGSKSGLNTASKQLLHQGAEGVPGTPQANDYFGTALTSADFNRDGYTDLVIAVRRGEDPENPFYGLRTVVWGGPKGLGRGTAPGKDFGGGTYHLLADDFDGDGNPDLVTSEGRGALRVLHGPFGTGGEPVRESYIPPTEDSDMRWLFGMKSGDVNGDGIADIVGLYGWDDDDHWRPDLVFWKGTPTGLAPYERIRDHAGWGFKGDTLDVGDVNGDGYADIAVGLLYGGRTGRDIPEGGKVTYIKGSAKGPLGSRNRVFHLDSPRVPGTPQWNSGFGTSVSIGDLDGDKYEDIAIGVVGTTVNGQNGAGSVITLRGTASGPTSKGAKEFHQNTKGVPGTAEKGDLFGNHLKTLDANGDGRNELAVSAPGENEDAGAMWVFKTDKNGVTPNGSFVYGPEALGLDPDPVRFGAVLTD</sequence>
<keyword evidence="2" id="KW-0677">Repeat</keyword>
<dbReference type="InterPro" id="IPR013517">
    <property type="entry name" value="FG-GAP"/>
</dbReference>
<feature type="signal peptide" evidence="6">
    <location>
        <begin position="1"/>
        <end position="29"/>
    </location>
</feature>
<feature type="region of interest" description="Disordered" evidence="5">
    <location>
        <begin position="34"/>
        <end position="64"/>
    </location>
</feature>
<evidence type="ECO:0000256" key="6">
    <source>
        <dbReference type="SAM" id="SignalP"/>
    </source>
</evidence>
<dbReference type="GO" id="GO:0016787">
    <property type="term" value="F:hydrolase activity"/>
    <property type="evidence" value="ECO:0007669"/>
    <property type="project" value="UniProtKB-KW"/>
</dbReference>
<dbReference type="SMART" id="SM00191">
    <property type="entry name" value="Int_alpha"/>
    <property type="match status" value="5"/>
</dbReference>
<name>A0A918UPM4_9ACTN</name>
<evidence type="ECO:0000256" key="4">
    <source>
        <dbReference type="ARBA" id="ARBA00023180"/>
    </source>
</evidence>
<proteinExistence type="predicted"/>
<accession>A0A918UPM4</accession>
<dbReference type="PANTHER" id="PTHR23221">
    <property type="entry name" value="GLYCOSYLPHOSPHATIDYLINOSITOL PHOSPHOLIPASE D"/>
    <property type="match status" value="1"/>
</dbReference>
<dbReference type="EMBL" id="BMWG01000003">
    <property type="protein sequence ID" value="GGZ25397.1"/>
    <property type="molecule type" value="Genomic_DNA"/>
</dbReference>
<evidence type="ECO:0000256" key="2">
    <source>
        <dbReference type="ARBA" id="ARBA00022737"/>
    </source>
</evidence>
<evidence type="ECO:0000256" key="3">
    <source>
        <dbReference type="ARBA" id="ARBA00022801"/>
    </source>
</evidence>
<dbReference type="PROSITE" id="PS51470">
    <property type="entry name" value="FG_GAP"/>
    <property type="match status" value="1"/>
</dbReference>
<feature type="region of interest" description="Disordered" evidence="5">
    <location>
        <begin position="398"/>
        <end position="421"/>
    </location>
</feature>
<keyword evidence="8" id="KW-1185">Reference proteome</keyword>
<dbReference type="RefSeq" id="WP_190122455.1">
    <property type="nucleotide sequence ID" value="NZ_BMWG01000003.1"/>
</dbReference>
<evidence type="ECO:0000256" key="1">
    <source>
        <dbReference type="ARBA" id="ARBA00022729"/>
    </source>
</evidence>
<organism evidence="7 8">
    <name type="scientific">Streptomyces inusitatus</name>
    <dbReference type="NCBI Taxonomy" id="68221"/>
    <lineage>
        <taxon>Bacteria</taxon>
        <taxon>Bacillati</taxon>
        <taxon>Actinomycetota</taxon>
        <taxon>Actinomycetes</taxon>
        <taxon>Kitasatosporales</taxon>
        <taxon>Streptomycetaceae</taxon>
        <taxon>Streptomyces</taxon>
    </lineage>
</organism>
<dbReference type="SUPFAM" id="SSF69318">
    <property type="entry name" value="Integrin alpha N-terminal domain"/>
    <property type="match status" value="2"/>
</dbReference>
<dbReference type="Pfam" id="PF01839">
    <property type="entry name" value="FG-GAP"/>
    <property type="match status" value="5"/>
</dbReference>
<dbReference type="InterPro" id="IPR013519">
    <property type="entry name" value="Int_alpha_beta-p"/>
</dbReference>
<reference evidence="7" key="2">
    <citation type="submission" date="2020-09" db="EMBL/GenBank/DDBJ databases">
        <authorList>
            <person name="Sun Q."/>
            <person name="Ohkuma M."/>
        </authorList>
    </citation>
    <scope>NUCLEOTIDE SEQUENCE</scope>
    <source>
        <strain evidence="7">JCM 4988</strain>
    </source>
</reference>
<dbReference type="Pfam" id="PF13517">
    <property type="entry name" value="FG-GAP_3"/>
    <property type="match status" value="1"/>
</dbReference>
<keyword evidence="1 6" id="KW-0732">Signal</keyword>
<evidence type="ECO:0000313" key="8">
    <source>
        <dbReference type="Proteomes" id="UP000630936"/>
    </source>
</evidence>
<feature type="chain" id="PRO_5036851282" description="Integrin-like protein" evidence="6">
    <location>
        <begin position="30"/>
        <end position="495"/>
    </location>
</feature>
<dbReference type="InterPro" id="IPR028994">
    <property type="entry name" value="Integrin_alpha_N"/>
</dbReference>
<reference evidence="7" key="1">
    <citation type="journal article" date="2014" name="Int. J. Syst. Evol. Microbiol.">
        <title>Complete genome sequence of Corynebacterium casei LMG S-19264T (=DSM 44701T), isolated from a smear-ripened cheese.</title>
        <authorList>
            <consortium name="US DOE Joint Genome Institute (JGI-PGF)"/>
            <person name="Walter F."/>
            <person name="Albersmeier A."/>
            <person name="Kalinowski J."/>
            <person name="Ruckert C."/>
        </authorList>
    </citation>
    <scope>NUCLEOTIDE SEQUENCE</scope>
    <source>
        <strain evidence="7">JCM 4988</strain>
    </source>
</reference>
<evidence type="ECO:0000313" key="7">
    <source>
        <dbReference type="EMBL" id="GGZ25397.1"/>
    </source>
</evidence>
<dbReference type="AlphaFoldDB" id="A0A918UPM4"/>
<dbReference type="Gene3D" id="2.130.10.130">
    <property type="entry name" value="Integrin alpha, N-terminal"/>
    <property type="match status" value="3"/>
</dbReference>
<keyword evidence="4" id="KW-0325">Glycoprotein</keyword>